<keyword evidence="2" id="KW-1185">Reference proteome</keyword>
<proteinExistence type="predicted"/>
<evidence type="ECO:0000313" key="1">
    <source>
        <dbReference type="EMBL" id="MBB1243055.1"/>
    </source>
</evidence>
<evidence type="ECO:0008006" key="3">
    <source>
        <dbReference type="Google" id="ProtNLM"/>
    </source>
</evidence>
<dbReference type="EMBL" id="WMLF01000050">
    <property type="protein sequence ID" value="MBB1243055.1"/>
    <property type="molecule type" value="Genomic_DNA"/>
</dbReference>
<dbReference type="Proteomes" id="UP000766698">
    <property type="component" value="Unassembled WGS sequence"/>
</dbReference>
<organism evidence="1 2">
    <name type="scientific">Streptomyces durbertensis</name>
    <dbReference type="NCBI Taxonomy" id="2448886"/>
    <lineage>
        <taxon>Bacteria</taxon>
        <taxon>Bacillati</taxon>
        <taxon>Actinomycetota</taxon>
        <taxon>Actinomycetes</taxon>
        <taxon>Kitasatosporales</taxon>
        <taxon>Streptomycetaceae</taxon>
        <taxon>Streptomyces</taxon>
    </lineage>
</organism>
<name>A0ABR6ECL0_9ACTN</name>
<evidence type="ECO:0000313" key="2">
    <source>
        <dbReference type="Proteomes" id="UP000766698"/>
    </source>
</evidence>
<reference evidence="2" key="1">
    <citation type="journal article" date="2020" name="Syst. Appl. Microbiol.">
        <title>Streptomyces alkaliterrae sp. nov., isolated from an alkaline soil, and emended descriptions of Streptomyces alkaliphilus, Streptomyces calidiresistens and Streptomyces durbertensis.</title>
        <authorList>
            <person name="Swiecimska M."/>
            <person name="Golinska P."/>
            <person name="Nouioui I."/>
            <person name="Wypij M."/>
            <person name="Rai M."/>
            <person name="Sangal V."/>
            <person name="Goodfellow M."/>
        </authorList>
    </citation>
    <scope>NUCLEOTIDE SEQUENCE [LARGE SCALE GENOMIC DNA]</scope>
    <source>
        <strain evidence="2">DSM 104538</strain>
    </source>
</reference>
<sequence length="185" mass="19672">MAWSRPALAGGLLAVLLAGSVGCDGSKDAAAPEVDAKQWAKVRPVVHEALLGEARDEDKEGRWLCEQRPLEINEADGGALRVSVLSHCQQYLKKKDGLVKQTGWVAPAKVRLAADGDGYRVRGVEHPGLGSAYTEWLDRQFSAGARAEAHRLTGRGTGSGSGWSDLDVQAREAFGLPADAEVADD</sequence>
<dbReference type="PROSITE" id="PS51257">
    <property type="entry name" value="PROKAR_LIPOPROTEIN"/>
    <property type="match status" value="1"/>
</dbReference>
<comment type="caution">
    <text evidence="1">The sequence shown here is derived from an EMBL/GenBank/DDBJ whole genome shotgun (WGS) entry which is preliminary data.</text>
</comment>
<gene>
    <name evidence="1" type="ORF">GL263_05670</name>
</gene>
<protein>
    <recommendedName>
        <fullName evidence="3">Lipoprotein</fullName>
    </recommendedName>
</protein>
<dbReference type="RefSeq" id="WP_182854463.1">
    <property type="nucleotide sequence ID" value="NZ_WMLF01000050.1"/>
</dbReference>
<accession>A0ABR6ECL0</accession>